<keyword evidence="11" id="KW-0520">NAD</keyword>
<keyword evidence="8" id="KW-1278">Translocase</keyword>
<dbReference type="FunFam" id="3.30.70.20:FF:000035">
    <property type="entry name" value="Iron hydrogenase 1"/>
    <property type="match status" value="1"/>
</dbReference>
<dbReference type="Proteomes" id="UP001286174">
    <property type="component" value="Unassembled WGS sequence"/>
</dbReference>
<evidence type="ECO:0000256" key="2">
    <source>
        <dbReference type="ARBA" id="ARBA00004370"/>
    </source>
</evidence>
<keyword evidence="7" id="KW-0677">Repeat</keyword>
<dbReference type="PROSITE" id="PS00641">
    <property type="entry name" value="COMPLEX1_75K_1"/>
    <property type="match status" value="1"/>
</dbReference>
<dbReference type="SMART" id="SM00929">
    <property type="entry name" value="NADH-G_4Fe-4S_3"/>
    <property type="match status" value="1"/>
</dbReference>
<evidence type="ECO:0000256" key="1">
    <source>
        <dbReference type="ARBA" id="ARBA00001966"/>
    </source>
</evidence>
<evidence type="ECO:0000256" key="11">
    <source>
        <dbReference type="ARBA" id="ARBA00023027"/>
    </source>
</evidence>
<name>A0AB35U620_9FIRM</name>
<evidence type="ECO:0000313" key="17">
    <source>
        <dbReference type="EMBL" id="MDX8420621.1"/>
    </source>
</evidence>
<dbReference type="SUPFAM" id="SSF54292">
    <property type="entry name" value="2Fe-2S ferredoxin-like"/>
    <property type="match status" value="1"/>
</dbReference>
<evidence type="ECO:0000256" key="5">
    <source>
        <dbReference type="ARBA" id="ARBA00022714"/>
    </source>
</evidence>
<keyword evidence="9" id="KW-0408">Iron</keyword>
<evidence type="ECO:0000256" key="4">
    <source>
        <dbReference type="ARBA" id="ARBA00022485"/>
    </source>
</evidence>
<dbReference type="Pfam" id="PF10588">
    <property type="entry name" value="NADH-G_4Fe-4S_3"/>
    <property type="match status" value="1"/>
</dbReference>
<keyword evidence="4" id="KW-0004">4Fe-4S</keyword>
<dbReference type="GO" id="GO:0005506">
    <property type="term" value="F:iron ion binding"/>
    <property type="evidence" value="ECO:0007669"/>
    <property type="project" value="InterPro"/>
</dbReference>
<comment type="caution">
    <text evidence="17">The sequence shown here is derived from an EMBL/GenBank/DDBJ whole genome shotgun (WGS) entry which is preliminary data.</text>
</comment>
<dbReference type="PANTHER" id="PTHR11615">
    <property type="entry name" value="NITRATE, FORMATE, IRON DEHYDROGENASE"/>
    <property type="match status" value="1"/>
</dbReference>
<dbReference type="Gene3D" id="4.10.260.20">
    <property type="entry name" value="Iron hydrogenase, small subunit"/>
    <property type="match status" value="1"/>
</dbReference>
<dbReference type="InterPro" id="IPR013352">
    <property type="entry name" value="Fe_hydrogenase_subset"/>
</dbReference>
<dbReference type="PROSITE" id="PS51839">
    <property type="entry name" value="4FE4S_HC3"/>
    <property type="match status" value="1"/>
</dbReference>
<comment type="cofactor">
    <cofactor evidence="1">
        <name>[4Fe-4S] cluster</name>
        <dbReference type="ChEBI" id="CHEBI:49883"/>
    </cofactor>
</comment>
<dbReference type="GO" id="GO:0016020">
    <property type="term" value="C:membrane"/>
    <property type="evidence" value="ECO:0007669"/>
    <property type="project" value="UniProtKB-SubCell"/>
</dbReference>
<feature type="domain" description="4Fe-4S His(Cys)3-ligated-type" evidence="16">
    <location>
        <begin position="80"/>
        <end position="119"/>
    </location>
</feature>
<dbReference type="AlphaFoldDB" id="A0AB35U620"/>
<accession>A0AB35U620</accession>
<dbReference type="GO" id="GO:0051537">
    <property type="term" value="F:2 iron, 2 sulfur cluster binding"/>
    <property type="evidence" value="ECO:0007669"/>
    <property type="project" value="UniProtKB-KW"/>
</dbReference>
<dbReference type="EMBL" id="JALBUR010000054">
    <property type="protein sequence ID" value="MDX8420621.1"/>
    <property type="molecule type" value="Genomic_DNA"/>
</dbReference>
<keyword evidence="6" id="KW-0479">Metal-binding</keyword>
<comment type="cofactor">
    <cofactor evidence="13">
        <name>[2Fe-2S] cluster</name>
        <dbReference type="ChEBI" id="CHEBI:190135"/>
    </cofactor>
</comment>
<dbReference type="SMART" id="SM00902">
    <property type="entry name" value="Fe_hyd_SSU"/>
    <property type="match status" value="1"/>
</dbReference>
<evidence type="ECO:0000259" key="16">
    <source>
        <dbReference type="PROSITE" id="PS51839"/>
    </source>
</evidence>
<dbReference type="GO" id="GO:0042773">
    <property type="term" value="P:ATP synthesis coupled electron transport"/>
    <property type="evidence" value="ECO:0007669"/>
    <property type="project" value="InterPro"/>
</dbReference>
<keyword evidence="5" id="KW-0001">2Fe-2S</keyword>
<evidence type="ECO:0000259" key="15">
    <source>
        <dbReference type="PROSITE" id="PS51379"/>
    </source>
</evidence>
<evidence type="ECO:0000256" key="8">
    <source>
        <dbReference type="ARBA" id="ARBA00022967"/>
    </source>
</evidence>
<dbReference type="Gene3D" id="3.10.20.740">
    <property type="match status" value="1"/>
</dbReference>
<dbReference type="Pfam" id="PF02906">
    <property type="entry name" value="Fe_hyd_lg_C"/>
    <property type="match status" value="1"/>
</dbReference>
<evidence type="ECO:0000256" key="7">
    <source>
        <dbReference type="ARBA" id="ARBA00022737"/>
    </source>
</evidence>
<dbReference type="InterPro" id="IPR049830">
    <property type="entry name" value="HndD"/>
</dbReference>
<dbReference type="NCBIfam" id="NF040763">
    <property type="entry name" value="FeFe_hydrog_A6"/>
    <property type="match status" value="1"/>
</dbReference>
<dbReference type="InterPro" id="IPR036991">
    <property type="entry name" value="Fe_hydrogenase_ssu_sf"/>
</dbReference>
<gene>
    <name evidence="17" type="ORF">MOZ60_11075</name>
</gene>
<dbReference type="GO" id="GO:0008137">
    <property type="term" value="F:NADH dehydrogenase (ubiquinone) activity"/>
    <property type="evidence" value="ECO:0007669"/>
    <property type="project" value="InterPro"/>
</dbReference>
<dbReference type="Pfam" id="PF02256">
    <property type="entry name" value="Fe_hyd_SSU"/>
    <property type="match status" value="1"/>
</dbReference>
<dbReference type="GO" id="GO:0051539">
    <property type="term" value="F:4 iron, 4 sulfur cluster binding"/>
    <property type="evidence" value="ECO:0007669"/>
    <property type="project" value="UniProtKB-KW"/>
</dbReference>
<evidence type="ECO:0000256" key="6">
    <source>
        <dbReference type="ARBA" id="ARBA00022723"/>
    </source>
</evidence>
<organism evidence="17 18">
    <name type="scientific">Grylomicrobium aquisgranensis</name>
    <dbReference type="NCBI Taxonomy" id="2926318"/>
    <lineage>
        <taxon>Bacteria</taxon>
        <taxon>Bacillati</taxon>
        <taxon>Bacillota</taxon>
        <taxon>Erysipelotrichia</taxon>
        <taxon>Erysipelotrichales</taxon>
        <taxon>Erysipelotrichaceae</taxon>
        <taxon>Grylomicrobium</taxon>
    </lineage>
</organism>
<dbReference type="InterPro" id="IPR003149">
    <property type="entry name" value="Fe_hydrogenase_ssu"/>
</dbReference>
<dbReference type="InterPro" id="IPR036010">
    <property type="entry name" value="2Fe-2S_ferredoxin-like_sf"/>
</dbReference>
<proteinExistence type="inferred from homology"/>
<feature type="domain" description="2Fe-2S ferredoxin-type" evidence="14">
    <location>
        <begin position="2"/>
        <end position="80"/>
    </location>
</feature>
<dbReference type="InterPro" id="IPR001041">
    <property type="entry name" value="2Fe-2S_ferredoxin-type"/>
</dbReference>
<dbReference type="Gene3D" id="3.30.70.20">
    <property type="match status" value="1"/>
</dbReference>
<feature type="domain" description="4Fe-4S ferredoxin-type" evidence="15">
    <location>
        <begin position="182"/>
        <end position="211"/>
    </location>
</feature>
<evidence type="ECO:0000256" key="10">
    <source>
        <dbReference type="ARBA" id="ARBA00023014"/>
    </source>
</evidence>
<keyword evidence="10" id="KW-0411">Iron-sulfur</keyword>
<comment type="similarity">
    <text evidence="3">Belongs to the complex I 75 kDa subunit family.</text>
</comment>
<dbReference type="Gene3D" id="3.40.950.10">
    <property type="entry name" value="Fe-only Hydrogenase (Larger Subunit), Chain L, domain 3"/>
    <property type="match status" value="1"/>
</dbReference>
<dbReference type="Pfam" id="PF13510">
    <property type="entry name" value="Fer2_4"/>
    <property type="match status" value="1"/>
</dbReference>
<reference evidence="17 18" key="1">
    <citation type="submission" date="2022-03" db="EMBL/GenBank/DDBJ databases">
        <title>Novel taxa within the pig intestine.</title>
        <authorList>
            <person name="Wylensek D."/>
            <person name="Bishof K."/>
            <person name="Afrizal A."/>
            <person name="Clavel T."/>
        </authorList>
    </citation>
    <scope>NUCLEOTIDE SEQUENCE [LARGE SCALE GENOMIC DNA]</scope>
    <source>
        <strain evidence="17 18">CLA-KB-P133</strain>
    </source>
</reference>
<dbReference type="InterPro" id="IPR017900">
    <property type="entry name" value="4Fe4S_Fe_S_CS"/>
</dbReference>
<protein>
    <submittedName>
        <fullName evidence="17">[FeFe] hydrogenase, group A</fullName>
    </submittedName>
</protein>
<evidence type="ECO:0000256" key="13">
    <source>
        <dbReference type="ARBA" id="ARBA00034078"/>
    </source>
</evidence>
<dbReference type="PROSITE" id="PS00198">
    <property type="entry name" value="4FE4S_FER_1"/>
    <property type="match status" value="1"/>
</dbReference>
<keyword evidence="18" id="KW-1185">Reference proteome</keyword>
<dbReference type="InterPro" id="IPR000283">
    <property type="entry name" value="NADH_UbQ_OxRdtase_75kDa_su_CS"/>
</dbReference>
<dbReference type="NCBIfam" id="TIGR02512">
    <property type="entry name" value="FeFe_hydrog_A"/>
    <property type="match status" value="1"/>
</dbReference>
<dbReference type="SUPFAM" id="SSF54862">
    <property type="entry name" value="4Fe-4S ferredoxins"/>
    <property type="match status" value="1"/>
</dbReference>
<dbReference type="GO" id="GO:0008901">
    <property type="term" value="F:ferredoxin hydrogenase activity"/>
    <property type="evidence" value="ECO:0007669"/>
    <property type="project" value="InterPro"/>
</dbReference>
<comment type="subcellular location">
    <subcellularLocation>
        <location evidence="2">Membrane</location>
    </subcellularLocation>
</comment>
<sequence>MSEVHIKINHQFVTAESGDTILQAANRAGIQIPTLCYLKNVIRSGACRVCLVEVKGARALLSACTTPVSEGMEVLTNSERAIRGRKTTVELMMSNHNKNCLSCKRNQNCELQRLCAELGIRENRFEGEHSPATLEQASWGIVRDTSKCVLCERCIGVCRNVQGLGILSLQKRGFSTICGPIGNGSFNDVDCMQCGQCVIACPVGALSEKENIHDVILAINDPDKVVICQTAPAVRAALGEEFGLPIGTRVTHKMVAALKRCGFDRVYDTDFGADLTIMEEGHELLERINGHGVLPMFTSCSPGWVRYMEYEYPQLLDHLSTCKSPHMMFGAICKTYWAKQHNIDPSRIYVVSIMPCIAKKSEIHKEENQTGDYPDVDAVLTTREAARLIKMYGMDDLDALQEEDYDQDFLGAASGAGVIFGAGGGVMEAALRTLKQETEGKKLERVDFGECRGMAGVKEAQVELLGKKYWVAMASSMSCAKPLIEDVRTGTSKYAFIEIMGCPGGCINGGGQPIVSARAKHGRLGYSYKDLRMKALYEEDRYAPVRVSCDNPQIQQLYSAFLGKPGSEISEHLLHTSYHRRPRFTGWKTKPEEQP</sequence>
<dbReference type="PROSITE" id="PS51085">
    <property type="entry name" value="2FE2S_FER_2"/>
    <property type="match status" value="1"/>
</dbReference>
<dbReference type="PROSITE" id="PS51379">
    <property type="entry name" value="4FE4S_FER_2"/>
    <property type="match status" value="2"/>
</dbReference>
<dbReference type="InterPro" id="IPR050340">
    <property type="entry name" value="Cytosolic_Fe-S_CAF"/>
</dbReference>
<dbReference type="InterPro" id="IPR017896">
    <property type="entry name" value="4Fe4S_Fe-S-bd"/>
</dbReference>
<dbReference type="InterPro" id="IPR004108">
    <property type="entry name" value="Fe_hydrogenase_lsu_C"/>
</dbReference>
<dbReference type="CDD" id="cd00207">
    <property type="entry name" value="fer2"/>
    <property type="match status" value="1"/>
</dbReference>
<evidence type="ECO:0000256" key="3">
    <source>
        <dbReference type="ARBA" id="ARBA00005404"/>
    </source>
</evidence>
<dbReference type="FunFam" id="3.10.20.740:FF:000004">
    <property type="entry name" value="NADH-quinone oxidoreductase"/>
    <property type="match status" value="1"/>
</dbReference>
<evidence type="ECO:0000256" key="12">
    <source>
        <dbReference type="ARBA" id="ARBA00023136"/>
    </source>
</evidence>
<dbReference type="Gene3D" id="3.40.50.1780">
    <property type="match status" value="1"/>
</dbReference>
<evidence type="ECO:0000259" key="14">
    <source>
        <dbReference type="PROSITE" id="PS51085"/>
    </source>
</evidence>
<evidence type="ECO:0000313" key="18">
    <source>
        <dbReference type="Proteomes" id="UP001286174"/>
    </source>
</evidence>
<dbReference type="Pfam" id="PF00037">
    <property type="entry name" value="Fer4"/>
    <property type="match status" value="1"/>
</dbReference>
<keyword evidence="12" id="KW-0472">Membrane</keyword>
<dbReference type="RefSeq" id="WP_370596726.1">
    <property type="nucleotide sequence ID" value="NZ_JALBUR010000054.1"/>
</dbReference>
<dbReference type="SUPFAM" id="SSF53920">
    <property type="entry name" value="Fe-only hydrogenase"/>
    <property type="match status" value="1"/>
</dbReference>
<evidence type="ECO:0000256" key="9">
    <source>
        <dbReference type="ARBA" id="ARBA00023004"/>
    </source>
</evidence>
<dbReference type="InterPro" id="IPR009016">
    <property type="entry name" value="Fe_hydrogenase"/>
</dbReference>
<feature type="domain" description="4Fe-4S ferredoxin-type" evidence="15">
    <location>
        <begin position="139"/>
        <end position="169"/>
    </location>
</feature>
<dbReference type="InterPro" id="IPR019574">
    <property type="entry name" value="NADH_UbQ_OxRdtase_Gsu_4Fe4S-bd"/>
</dbReference>